<comment type="caution">
    <text evidence="2">The sequence shown here is derived from an EMBL/GenBank/DDBJ whole genome shotgun (WGS) entry which is preliminary data.</text>
</comment>
<dbReference type="RefSeq" id="WP_104301601.1">
    <property type="nucleotide sequence ID" value="NZ_PSNX01000003.1"/>
</dbReference>
<dbReference type="EMBL" id="PSNX01000003">
    <property type="protein sequence ID" value="PPE67529.1"/>
    <property type="molecule type" value="Genomic_DNA"/>
</dbReference>
<name>A0A2S5SY24_9BURK</name>
<keyword evidence="3" id="KW-1185">Reference proteome</keyword>
<proteinExistence type="predicted"/>
<reference evidence="2 3" key="1">
    <citation type="submission" date="2018-02" db="EMBL/GenBank/DDBJ databases">
        <title>Reclassifiation of [Polyangium] brachysporum DSM 7029 as Guopingzhaonella breviflexa gen. nov., sp. nov., a member of the family Comamonadaceae.</title>
        <authorList>
            <person name="Tang B."/>
        </authorList>
    </citation>
    <scope>NUCLEOTIDE SEQUENCE [LARGE SCALE GENOMIC DNA]</scope>
    <source>
        <strain evidence="2 3">BCRC 80649</strain>
    </source>
</reference>
<organism evidence="2 3">
    <name type="scientific">Caldimonas caldifontis</name>
    <dbReference type="NCBI Taxonomy" id="1452508"/>
    <lineage>
        <taxon>Bacteria</taxon>
        <taxon>Pseudomonadati</taxon>
        <taxon>Pseudomonadota</taxon>
        <taxon>Betaproteobacteria</taxon>
        <taxon>Burkholderiales</taxon>
        <taxon>Sphaerotilaceae</taxon>
        <taxon>Caldimonas</taxon>
    </lineage>
</organism>
<sequence length="190" mass="20732">MARRLLSVQVGRARSVSLQGRSVLSAYGKQPVAGPVCVRNLGLEGDEQADLSVHGGLSKAVYAYPAEHYPFWRTVRAQAQVAGWDDTLPPGAMGENLTVTGLLEGDAWIGDVLRFPRCELVISEPRFPCFKFEAAMGFRQSARLMAQSGYCGFYLAVRHEGALEAGEAFELIPGPRDVSIAELFAARMKR</sequence>
<dbReference type="InterPro" id="IPR052353">
    <property type="entry name" value="Benzoxazolinone_Detox_Enz"/>
</dbReference>
<dbReference type="PROSITE" id="PS51340">
    <property type="entry name" value="MOSC"/>
    <property type="match status" value="1"/>
</dbReference>
<dbReference type="PANTHER" id="PTHR30212:SF2">
    <property type="entry name" value="PROTEIN YIIM"/>
    <property type="match status" value="1"/>
</dbReference>
<dbReference type="GO" id="GO:0030170">
    <property type="term" value="F:pyridoxal phosphate binding"/>
    <property type="evidence" value="ECO:0007669"/>
    <property type="project" value="InterPro"/>
</dbReference>
<dbReference type="Proteomes" id="UP000238605">
    <property type="component" value="Unassembled WGS sequence"/>
</dbReference>
<dbReference type="InterPro" id="IPR005302">
    <property type="entry name" value="MoCF_Sase_C"/>
</dbReference>
<feature type="domain" description="MOSC" evidence="1">
    <location>
        <begin position="30"/>
        <end position="172"/>
    </location>
</feature>
<dbReference type="SUPFAM" id="SSF50800">
    <property type="entry name" value="PK beta-barrel domain-like"/>
    <property type="match status" value="1"/>
</dbReference>
<evidence type="ECO:0000313" key="3">
    <source>
        <dbReference type="Proteomes" id="UP000238605"/>
    </source>
</evidence>
<dbReference type="OrthoDB" id="9786134at2"/>
<accession>A0A2S5SY24</accession>
<dbReference type="Pfam" id="PF03473">
    <property type="entry name" value="MOSC"/>
    <property type="match status" value="1"/>
</dbReference>
<dbReference type="AlphaFoldDB" id="A0A2S5SY24"/>
<dbReference type="GO" id="GO:0003824">
    <property type="term" value="F:catalytic activity"/>
    <property type="evidence" value="ECO:0007669"/>
    <property type="project" value="InterPro"/>
</dbReference>
<gene>
    <name evidence="2" type="ORF">C1704_05090</name>
</gene>
<evidence type="ECO:0000313" key="2">
    <source>
        <dbReference type="EMBL" id="PPE67529.1"/>
    </source>
</evidence>
<dbReference type="PANTHER" id="PTHR30212">
    <property type="entry name" value="PROTEIN YIIM"/>
    <property type="match status" value="1"/>
</dbReference>
<protein>
    <submittedName>
        <fullName evidence="2">MOSC domain-containing protein</fullName>
    </submittedName>
</protein>
<dbReference type="GO" id="GO:0030151">
    <property type="term" value="F:molybdenum ion binding"/>
    <property type="evidence" value="ECO:0007669"/>
    <property type="project" value="InterPro"/>
</dbReference>
<dbReference type="Gene3D" id="2.40.33.20">
    <property type="entry name" value="PK beta-barrel domain-like"/>
    <property type="match status" value="1"/>
</dbReference>
<dbReference type="InterPro" id="IPR011037">
    <property type="entry name" value="Pyrv_Knase-like_insert_dom_sf"/>
</dbReference>
<evidence type="ECO:0000259" key="1">
    <source>
        <dbReference type="PROSITE" id="PS51340"/>
    </source>
</evidence>